<evidence type="ECO:0000256" key="1">
    <source>
        <dbReference type="ARBA" id="ARBA00004479"/>
    </source>
</evidence>
<dbReference type="InterPro" id="IPR008271">
    <property type="entry name" value="Ser/Thr_kinase_AS"/>
</dbReference>
<evidence type="ECO:0000256" key="3">
    <source>
        <dbReference type="ARBA" id="ARBA00022553"/>
    </source>
</evidence>
<gene>
    <name evidence="17" type="ORF">MIMGU_mgv1a024435mg</name>
</gene>
<evidence type="ECO:0000256" key="5">
    <source>
        <dbReference type="ARBA" id="ARBA00022692"/>
    </source>
</evidence>
<dbReference type="Pfam" id="PF07714">
    <property type="entry name" value="PK_Tyr_Ser-Thr"/>
    <property type="match status" value="1"/>
</dbReference>
<feature type="domain" description="Protein kinase" evidence="16">
    <location>
        <begin position="464"/>
        <end position="743"/>
    </location>
</feature>
<dbReference type="InterPro" id="IPR001245">
    <property type="entry name" value="Ser-Thr/Tyr_kinase_cat_dom"/>
</dbReference>
<sequence length="830" mass="92906">MNLCPSLVLLLFICLLNTLAVSSSNPIHSTGDVSVNCGSSAALAAQEGREWLGDLHPKLSSLLQIKGSSVASSVIHKWISADDPVPYKTGRLSSSRFSYVFQVNPGQKIIRLHFNPAPYKGFKRLKDLFDVEAGSFTLLQNFSASLTANSLGVSSFVKEFCLDIKENEKLSIVFSSSSSESLGTYAFINGIEIISVPLALSYFHKGDIGVQVISRSLLYVDNMHALEIIDRVNVKYDSVLSSGRVHDMILLMSGGTERKARKINDIRWKISVDVGFKYLVRLHFSELGFKIAKIGGVYFTVRINEMIADINIDMVKENDDEYSILSRFRDYMVMMKGHKEDGKRDLVICLQSSDEFMNGHGPIRGFEITKLSNPHNSLASPNHLPSSADSTYKTFQKLHRLLGHRNLIATFAITLLASVNIFVNTLRQILETSDKEEENKPSARAKRLCRRFLLDELQLATEDFSESHLIGRGGFGRVYKGLIDNGRKTVALKRQKLESHQGSREFLTEIETLTELRHINLVSLIGYCNEHGEMILVYEYMAYGTLADHLYKRSRKGEDRTSLTWKQRLTICIGAGRGLDYLHTGHSLIHRDVKASNILLDENFVAKVSDFGLAKYLSSSKLQQSHVSTKVKGTFGYFDPNYVNTGKLTIKSDIYAFGVMLLEVLSGRSAMDPRAAEDEQVLTKWARENISNGNLYQIIASNLRGEITDDSLKAFVEVAERCLHDEPKKRPTMAQVVFQLEFALEQQGSKVDDCHHSDDKTNFSVSTGEMTIASSDVHNPSPSPPKERSNSKVVNAETPPGRKEEDTISKPSRFSLWDAFWNLVKPSGKK</sequence>
<comment type="subcellular location">
    <subcellularLocation>
        <location evidence="1">Membrane</location>
        <topology evidence="1">Single-pass type I membrane protein</topology>
    </subcellularLocation>
</comment>
<evidence type="ECO:0000256" key="15">
    <source>
        <dbReference type="SAM" id="SignalP"/>
    </source>
</evidence>
<name>A0A022Q104_ERYGU</name>
<dbReference type="PROSITE" id="PS00107">
    <property type="entry name" value="PROTEIN_KINASE_ATP"/>
    <property type="match status" value="1"/>
</dbReference>
<dbReference type="GO" id="GO:0004674">
    <property type="term" value="F:protein serine/threonine kinase activity"/>
    <property type="evidence" value="ECO:0007669"/>
    <property type="project" value="UniProtKB-KW"/>
</dbReference>
<dbReference type="Gene3D" id="2.60.120.430">
    <property type="entry name" value="Galactose-binding lectin"/>
    <property type="match status" value="2"/>
</dbReference>
<evidence type="ECO:0000313" key="18">
    <source>
        <dbReference type="Proteomes" id="UP000030748"/>
    </source>
</evidence>
<dbReference type="SUPFAM" id="SSF56112">
    <property type="entry name" value="Protein kinase-like (PK-like)"/>
    <property type="match status" value="1"/>
</dbReference>
<proteinExistence type="predicted"/>
<keyword evidence="9" id="KW-1133">Transmembrane helix</keyword>
<keyword evidence="15" id="KW-0732">Signal</keyword>
<keyword evidence="11" id="KW-0675">Receptor</keyword>
<evidence type="ECO:0000313" key="17">
    <source>
        <dbReference type="EMBL" id="EYU22227.1"/>
    </source>
</evidence>
<dbReference type="InterPro" id="IPR045272">
    <property type="entry name" value="ANXUR1/2-like"/>
</dbReference>
<evidence type="ECO:0000256" key="12">
    <source>
        <dbReference type="ARBA" id="ARBA00023180"/>
    </source>
</evidence>
<dbReference type="CDD" id="cd14066">
    <property type="entry name" value="STKc_IRAK"/>
    <property type="match status" value="1"/>
</dbReference>
<keyword evidence="10" id="KW-0472">Membrane</keyword>
<feature type="chain" id="PRO_5001503750" description="Protein kinase domain-containing protein" evidence="15">
    <location>
        <begin position="24"/>
        <end position="830"/>
    </location>
</feature>
<dbReference type="InterPro" id="IPR024788">
    <property type="entry name" value="Malectin-like_Carb-bd_dom"/>
</dbReference>
<dbReference type="InterPro" id="IPR017441">
    <property type="entry name" value="Protein_kinase_ATP_BS"/>
</dbReference>
<dbReference type="InterPro" id="IPR000719">
    <property type="entry name" value="Prot_kinase_dom"/>
</dbReference>
<dbReference type="FunFam" id="1.10.510.10:FF:000146">
    <property type="entry name" value="LRR receptor-like serine/threonine-protein kinase IOS1"/>
    <property type="match status" value="1"/>
</dbReference>
<keyword evidence="4" id="KW-0808">Transferase</keyword>
<evidence type="ECO:0000256" key="2">
    <source>
        <dbReference type="ARBA" id="ARBA00022527"/>
    </source>
</evidence>
<dbReference type="SMART" id="SM00220">
    <property type="entry name" value="S_TKc"/>
    <property type="match status" value="1"/>
</dbReference>
<evidence type="ECO:0000256" key="6">
    <source>
        <dbReference type="ARBA" id="ARBA00022741"/>
    </source>
</evidence>
<dbReference type="AlphaFoldDB" id="A0A022Q104"/>
<evidence type="ECO:0000256" key="13">
    <source>
        <dbReference type="PROSITE-ProRule" id="PRU10141"/>
    </source>
</evidence>
<dbReference type="InterPro" id="IPR011009">
    <property type="entry name" value="Kinase-like_dom_sf"/>
</dbReference>
<keyword evidence="5" id="KW-0812">Transmembrane</keyword>
<reference evidence="17 18" key="1">
    <citation type="journal article" date="2013" name="Proc. Natl. Acad. Sci. U.S.A.">
        <title>Fine-scale variation in meiotic recombination in Mimulus inferred from population shotgun sequencing.</title>
        <authorList>
            <person name="Hellsten U."/>
            <person name="Wright K.M."/>
            <person name="Jenkins J."/>
            <person name="Shu S."/>
            <person name="Yuan Y."/>
            <person name="Wessler S.R."/>
            <person name="Schmutz J."/>
            <person name="Willis J.H."/>
            <person name="Rokhsar D.S."/>
        </authorList>
    </citation>
    <scope>NUCLEOTIDE SEQUENCE [LARGE SCALE GENOMIC DNA]</scope>
    <source>
        <strain evidence="18">cv. DUN x IM62</strain>
    </source>
</reference>
<evidence type="ECO:0000259" key="16">
    <source>
        <dbReference type="PROSITE" id="PS50011"/>
    </source>
</evidence>
<feature type="binding site" evidence="13">
    <location>
        <position position="493"/>
    </location>
    <ligand>
        <name>ATP</name>
        <dbReference type="ChEBI" id="CHEBI:30616"/>
    </ligand>
</feature>
<accession>A0A022Q104</accession>
<protein>
    <recommendedName>
        <fullName evidence="16">Protein kinase domain-containing protein</fullName>
    </recommendedName>
</protein>
<keyword evidence="12" id="KW-0325">Glycoprotein</keyword>
<evidence type="ECO:0000256" key="10">
    <source>
        <dbReference type="ARBA" id="ARBA00023136"/>
    </source>
</evidence>
<organism evidence="17 18">
    <name type="scientific">Erythranthe guttata</name>
    <name type="common">Yellow monkey flower</name>
    <name type="synonym">Mimulus guttatus</name>
    <dbReference type="NCBI Taxonomy" id="4155"/>
    <lineage>
        <taxon>Eukaryota</taxon>
        <taxon>Viridiplantae</taxon>
        <taxon>Streptophyta</taxon>
        <taxon>Embryophyta</taxon>
        <taxon>Tracheophyta</taxon>
        <taxon>Spermatophyta</taxon>
        <taxon>Magnoliopsida</taxon>
        <taxon>eudicotyledons</taxon>
        <taxon>Gunneridae</taxon>
        <taxon>Pentapetalae</taxon>
        <taxon>asterids</taxon>
        <taxon>lamiids</taxon>
        <taxon>Lamiales</taxon>
        <taxon>Phrymaceae</taxon>
        <taxon>Erythranthe</taxon>
    </lineage>
</organism>
<dbReference type="GO" id="GO:0005524">
    <property type="term" value="F:ATP binding"/>
    <property type="evidence" value="ECO:0007669"/>
    <property type="project" value="UniProtKB-UniRule"/>
</dbReference>
<keyword evidence="3" id="KW-0597">Phosphoprotein</keyword>
<evidence type="ECO:0000256" key="11">
    <source>
        <dbReference type="ARBA" id="ARBA00023170"/>
    </source>
</evidence>
<evidence type="ECO:0000256" key="4">
    <source>
        <dbReference type="ARBA" id="ARBA00022679"/>
    </source>
</evidence>
<evidence type="ECO:0000256" key="14">
    <source>
        <dbReference type="SAM" id="MobiDB-lite"/>
    </source>
</evidence>
<dbReference type="FunFam" id="2.60.120.430:FF:000003">
    <property type="entry name" value="FERONIA receptor-like kinase"/>
    <property type="match status" value="1"/>
</dbReference>
<dbReference type="GO" id="GO:0005886">
    <property type="term" value="C:plasma membrane"/>
    <property type="evidence" value="ECO:0000318"/>
    <property type="project" value="GO_Central"/>
</dbReference>
<evidence type="ECO:0000256" key="8">
    <source>
        <dbReference type="ARBA" id="ARBA00022840"/>
    </source>
</evidence>
<dbReference type="EMBL" id="KI632211">
    <property type="protein sequence ID" value="EYU22227.1"/>
    <property type="molecule type" value="Genomic_DNA"/>
</dbReference>
<dbReference type="Gene3D" id="3.30.200.20">
    <property type="entry name" value="Phosphorylase Kinase, domain 1"/>
    <property type="match status" value="1"/>
</dbReference>
<dbReference type="STRING" id="4155.A0A022Q104"/>
<evidence type="ECO:0000256" key="7">
    <source>
        <dbReference type="ARBA" id="ARBA00022777"/>
    </source>
</evidence>
<feature type="signal peptide" evidence="15">
    <location>
        <begin position="1"/>
        <end position="23"/>
    </location>
</feature>
<dbReference type="FunFam" id="3.30.200.20:FF:000039">
    <property type="entry name" value="receptor-like protein kinase FERONIA"/>
    <property type="match status" value="1"/>
</dbReference>
<keyword evidence="18" id="KW-1185">Reference proteome</keyword>
<dbReference type="PROSITE" id="PS50011">
    <property type="entry name" value="PROTEIN_KINASE_DOM"/>
    <property type="match status" value="1"/>
</dbReference>
<dbReference type="GO" id="GO:0004714">
    <property type="term" value="F:transmembrane receptor protein tyrosine kinase activity"/>
    <property type="evidence" value="ECO:0007669"/>
    <property type="project" value="InterPro"/>
</dbReference>
<dbReference type="Pfam" id="PF12819">
    <property type="entry name" value="Malectin_like"/>
    <property type="match status" value="1"/>
</dbReference>
<feature type="region of interest" description="Disordered" evidence="14">
    <location>
        <begin position="773"/>
        <end position="810"/>
    </location>
</feature>
<dbReference type="Proteomes" id="UP000030748">
    <property type="component" value="Unassembled WGS sequence"/>
</dbReference>
<keyword evidence="7" id="KW-0418">Kinase</keyword>
<dbReference type="PANTHER" id="PTHR27003">
    <property type="entry name" value="OS07G0166700 PROTEIN"/>
    <property type="match status" value="1"/>
</dbReference>
<keyword evidence="6 13" id="KW-0547">Nucleotide-binding</keyword>
<dbReference type="PANTHER" id="PTHR27003:SF467">
    <property type="entry name" value="PROTEIN KINASE DOMAIN-CONTAINING PROTEIN"/>
    <property type="match status" value="1"/>
</dbReference>
<evidence type="ECO:0000256" key="9">
    <source>
        <dbReference type="ARBA" id="ARBA00022989"/>
    </source>
</evidence>
<dbReference type="eggNOG" id="KOG1187">
    <property type="taxonomic scope" value="Eukaryota"/>
</dbReference>
<keyword evidence="2" id="KW-0723">Serine/threonine-protein kinase</keyword>
<keyword evidence="8 13" id="KW-0067">ATP-binding</keyword>
<dbReference type="PROSITE" id="PS00108">
    <property type="entry name" value="PROTEIN_KINASE_ST"/>
    <property type="match status" value="1"/>
</dbReference>
<dbReference type="Gene3D" id="1.10.510.10">
    <property type="entry name" value="Transferase(Phosphotransferase) domain 1"/>
    <property type="match status" value="1"/>
</dbReference>
<dbReference type="GO" id="GO:0004672">
    <property type="term" value="F:protein kinase activity"/>
    <property type="evidence" value="ECO:0000318"/>
    <property type="project" value="GO_Central"/>
</dbReference>